<keyword evidence="4" id="KW-0472">Membrane</keyword>
<comment type="catalytic activity">
    <reaction evidence="3">
        <text>2 GTP = 3',3'-c-di-GMP + 2 diphosphate</text>
        <dbReference type="Rhea" id="RHEA:24898"/>
        <dbReference type="ChEBI" id="CHEBI:33019"/>
        <dbReference type="ChEBI" id="CHEBI:37565"/>
        <dbReference type="ChEBI" id="CHEBI:58805"/>
        <dbReference type="EC" id="2.7.7.65"/>
    </reaction>
</comment>
<evidence type="ECO:0000256" key="4">
    <source>
        <dbReference type="SAM" id="Phobius"/>
    </source>
</evidence>
<dbReference type="PROSITE" id="PS50887">
    <property type="entry name" value="GGDEF"/>
    <property type="match status" value="1"/>
</dbReference>
<accession>A0A7X0JQX0</accession>
<dbReference type="PANTHER" id="PTHR45138:SF9">
    <property type="entry name" value="DIGUANYLATE CYCLASE DGCM-RELATED"/>
    <property type="match status" value="1"/>
</dbReference>
<evidence type="ECO:0000256" key="2">
    <source>
        <dbReference type="ARBA" id="ARBA00012528"/>
    </source>
</evidence>
<dbReference type="Pfam" id="PF11845">
    <property type="entry name" value="Tll0287-like"/>
    <property type="match status" value="1"/>
</dbReference>
<reference evidence="6 7" key="1">
    <citation type="submission" date="2020-08" db="EMBL/GenBank/DDBJ databases">
        <title>Genomic Encyclopedia of Type Strains, Phase IV (KMG-IV): sequencing the most valuable type-strain genomes for metagenomic binning, comparative biology and taxonomic classification.</title>
        <authorList>
            <person name="Goeker M."/>
        </authorList>
    </citation>
    <scope>NUCLEOTIDE SEQUENCE [LARGE SCALE GENOMIC DNA]</scope>
    <source>
        <strain evidence="6 7">DSM 22368</strain>
    </source>
</reference>
<proteinExistence type="predicted"/>
<comment type="cofactor">
    <cofactor evidence="1">
        <name>Mg(2+)</name>
        <dbReference type="ChEBI" id="CHEBI:18420"/>
    </cofactor>
</comment>
<feature type="domain" description="GGDEF" evidence="5">
    <location>
        <begin position="285"/>
        <end position="415"/>
    </location>
</feature>
<organism evidence="6 7">
    <name type="scientific">Pseudoteredinibacter isoporae</name>
    <dbReference type="NCBI Taxonomy" id="570281"/>
    <lineage>
        <taxon>Bacteria</taxon>
        <taxon>Pseudomonadati</taxon>
        <taxon>Pseudomonadota</taxon>
        <taxon>Gammaproteobacteria</taxon>
        <taxon>Cellvibrionales</taxon>
        <taxon>Cellvibrionaceae</taxon>
        <taxon>Pseudoteredinibacter</taxon>
    </lineage>
</organism>
<dbReference type="NCBIfam" id="TIGR00254">
    <property type="entry name" value="GGDEF"/>
    <property type="match status" value="1"/>
</dbReference>
<dbReference type="AlphaFoldDB" id="A0A7X0JQX0"/>
<dbReference type="InterPro" id="IPR050469">
    <property type="entry name" value="Diguanylate_Cyclase"/>
</dbReference>
<feature type="transmembrane region" description="Helical" evidence="4">
    <location>
        <begin position="217"/>
        <end position="237"/>
    </location>
</feature>
<gene>
    <name evidence="6" type="ORF">HNR48_000039</name>
</gene>
<feature type="transmembrane region" description="Helical" evidence="4">
    <location>
        <begin position="12"/>
        <end position="29"/>
    </location>
</feature>
<evidence type="ECO:0000313" key="7">
    <source>
        <dbReference type="Proteomes" id="UP000528457"/>
    </source>
</evidence>
<dbReference type="InterPro" id="IPR000160">
    <property type="entry name" value="GGDEF_dom"/>
</dbReference>
<dbReference type="FunFam" id="3.30.70.270:FF:000001">
    <property type="entry name" value="Diguanylate cyclase domain protein"/>
    <property type="match status" value="1"/>
</dbReference>
<dbReference type="InParanoid" id="A0A7X0JQX0"/>
<evidence type="ECO:0000313" key="6">
    <source>
        <dbReference type="EMBL" id="MBB6519761.1"/>
    </source>
</evidence>
<dbReference type="SUPFAM" id="SSF55073">
    <property type="entry name" value="Nucleotide cyclase"/>
    <property type="match status" value="1"/>
</dbReference>
<dbReference type="Gene3D" id="3.30.70.270">
    <property type="match status" value="1"/>
</dbReference>
<dbReference type="SMART" id="SM00267">
    <property type="entry name" value="GGDEF"/>
    <property type="match status" value="1"/>
</dbReference>
<dbReference type="GO" id="GO:0052621">
    <property type="term" value="F:diguanylate cyclase activity"/>
    <property type="evidence" value="ECO:0007669"/>
    <property type="project" value="UniProtKB-EC"/>
</dbReference>
<dbReference type="EMBL" id="JACHHT010000001">
    <property type="protein sequence ID" value="MBB6519761.1"/>
    <property type="molecule type" value="Genomic_DNA"/>
</dbReference>
<dbReference type="PANTHER" id="PTHR45138">
    <property type="entry name" value="REGULATORY COMPONENTS OF SENSORY TRANSDUCTION SYSTEM"/>
    <property type="match status" value="1"/>
</dbReference>
<protein>
    <recommendedName>
        <fullName evidence="2">diguanylate cyclase</fullName>
        <ecNumber evidence="2">2.7.7.65</ecNumber>
    </recommendedName>
</protein>
<sequence>MLSGISGKTHLLLLVIVLPVTIIASYVGLHNSALKAVEHTALQSARVMAMTMNAARIHYNKNVAKKLSTIPNIHIGADYEDKAQAIPNPATFTIEVAEMVSQQQPNIRVRMYSEHPFPNRQAEGGPQTDFEYSALETFRQQKASGQQPKAVFKSFHIGGKLEFDYIEPLVMQEACIQCHNKLDNSPKKDWKIGDIRGGLSIRHIMVDNSAFDQLEGIAMLSIAFIASFSTIMLIWNFRQSRKQLQSSTQNFLKIANSDPLTGLLNRRGFEQAIQHSWREHRINKQHMSIIYCDLDNFKTLNDQHGHATGDMQLINAAGLISTTLRQGIDFAARIGGDEFVIVLSNTNQSGAKKVAKRLLEGGKTVEGDHPLEWSLGIACAKVTSGISATTLISWADKAMYQAKSVATGNYQVYQES</sequence>
<dbReference type="InterPro" id="IPR029787">
    <property type="entry name" value="Nucleotide_cyclase"/>
</dbReference>
<name>A0A7X0JQX0_9GAMM</name>
<keyword evidence="7" id="KW-1185">Reference proteome</keyword>
<evidence type="ECO:0000256" key="1">
    <source>
        <dbReference type="ARBA" id="ARBA00001946"/>
    </source>
</evidence>
<dbReference type="CDD" id="cd01949">
    <property type="entry name" value="GGDEF"/>
    <property type="match status" value="1"/>
</dbReference>
<dbReference type="Pfam" id="PF00990">
    <property type="entry name" value="GGDEF"/>
    <property type="match status" value="1"/>
</dbReference>
<dbReference type="EC" id="2.7.7.65" evidence="2"/>
<dbReference type="RefSeq" id="WP_166853185.1">
    <property type="nucleotide sequence ID" value="NZ_JAAONY010000001.1"/>
</dbReference>
<dbReference type="Proteomes" id="UP000528457">
    <property type="component" value="Unassembled WGS sequence"/>
</dbReference>
<keyword evidence="4" id="KW-1133">Transmembrane helix</keyword>
<evidence type="ECO:0000259" key="5">
    <source>
        <dbReference type="PROSITE" id="PS50887"/>
    </source>
</evidence>
<evidence type="ECO:0000256" key="3">
    <source>
        <dbReference type="ARBA" id="ARBA00034247"/>
    </source>
</evidence>
<keyword evidence="4" id="KW-0812">Transmembrane</keyword>
<dbReference type="InterPro" id="IPR043128">
    <property type="entry name" value="Rev_trsase/Diguanyl_cyclase"/>
</dbReference>
<comment type="caution">
    <text evidence="6">The sequence shown here is derived from an EMBL/GenBank/DDBJ whole genome shotgun (WGS) entry which is preliminary data.</text>
</comment>
<dbReference type="InterPro" id="IPR021796">
    <property type="entry name" value="Tll0287-like_dom"/>
</dbReference>